<evidence type="ECO:0000259" key="1">
    <source>
        <dbReference type="Pfam" id="PF13700"/>
    </source>
</evidence>
<protein>
    <submittedName>
        <fullName evidence="2">DUF4158 domain-containing protein</fullName>
    </submittedName>
</protein>
<name>A0ABU5PLD2_9BACL</name>
<organism evidence="2 3">
    <name type="scientific">Paenibacillus phoenicis</name>
    <dbReference type="NCBI Taxonomy" id="554117"/>
    <lineage>
        <taxon>Bacteria</taxon>
        <taxon>Bacillati</taxon>
        <taxon>Bacillota</taxon>
        <taxon>Bacilli</taxon>
        <taxon>Bacillales</taxon>
        <taxon>Paenibacillaceae</taxon>
        <taxon>Paenibacillus</taxon>
    </lineage>
</organism>
<gene>
    <name evidence="2" type="ORF">U9M73_12030</name>
</gene>
<evidence type="ECO:0000313" key="3">
    <source>
        <dbReference type="Proteomes" id="UP001292216"/>
    </source>
</evidence>
<sequence>MKRNWELDELIEHFTILPNEMKLIENKTGETRIGFAVLLKFFQNEARFPTHKFEVPKAVIAYIAKQIFSDSELYARYDWSGASITYHRTQIRKFFGFREDTIEDVEEMTTWLGQHVLHHDHDIEHLKEHVYSRFRELKIAPPTPERIERLIRSATKKVSSKRPIKNCIPHP</sequence>
<dbReference type="InterPro" id="IPR025296">
    <property type="entry name" value="DUF4158"/>
</dbReference>
<accession>A0ABU5PLD2</accession>
<reference evidence="2 3" key="1">
    <citation type="submission" date="2023-12" db="EMBL/GenBank/DDBJ databases">
        <title>Whole genome sequencing of Paenibacillus phoenicis isolated from the Phoenix Mars Lander spacecraft assembly facility.</title>
        <authorList>
            <person name="Garcia A."/>
            <person name="Venkateswaran K."/>
        </authorList>
    </citation>
    <scope>NUCLEOTIDE SEQUENCE [LARGE SCALE GENOMIC DNA]</scope>
    <source>
        <strain evidence="2 3">3PO2SA</strain>
    </source>
</reference>
<dbReference type="EMBL" id="JAYERP010000001">
    <property type="protein sequence ID" value="MEA3570729.1"/>
    <property type="molecule type" value="Genomic_DNA"/>
</dbReference>
<comment type="caution">
    <text evidence="2">The sequence shown here is derived from an EMBL/GenBank/DDBJ whole genome shotgun (WGS) entry which is preliminary data.</text>
</comment>
<proteinExistence type="predicted"/>
<evidence type="ECO:0000313" key="2">
    <source>
        <dbReference type="EMBL" id="MEA3570729.1"/>
    </source>
</evidence>
<keyword evidence="3" id="KW-1185">Reference proteome</keyword>
<dbReference type="Pfam" id="PF13700">
    <property type="entry name" value="DUF4158"/>
    <property type="match status" value="1"/>
</dbReference>
<feature type="domain" description="DUF4158" evidence="1">
    <location>
        <begin position="7"/>
        <end position="154"/>
    </location>
</feature>
<dbReference type="Proteomes" id="UP001292216">
    <property type="component" value="Unassembled WGS sequence"/>
</dbReference>